<keyword evidence="3" id="KW-1185">Reference proteome</keyword>
<dbReference type="GO" id="GO:0019432">
    <property type="term" value="P:triglyceride biosynthetic process"/>
    <property type="evidence" value="ECO:0007669"/>
    <property type="project" value="TreeGrafter"/>
</dbReference>
<dbReference type="PANTHER" id="PTHR31650:SF79">
    <property type="entry name" value="O-ACYLTRANSFERASE (WSD1-LIKE) FAMILY PROTEIN-RELATED"/>
    <property type="match status" value="1"/>
</dbReference>
<proteinExistence type="predicted"/>
<dbReference type="STRING" id="35608.A0A2U1P8Q2"/>
<dbReference type="EMBL" id="PKPP01001507">
    <property type="protein sequence ID" value="PWA82124.1"/>
    <property type="molecule type" value="Genomic_DNA"/>
</dbReference>
<keyword evidence="2" id="KW-0012">Acyltransferase</keyword>
<dbReference type="Pfam" id="PF06974">
    <property type="entry name" value="WS_DGAT_C"/>
    <property type="match status" value="1"/>
</dbReference>
<sequence length="143" mass="16477">MRHREDPLDYVEEMNTIMQLKKASYEPFWTAFIANLAIKLFGIKISGKLNRRVYSSTTLCFSNLPEPQEEVPFFGYEVSYLAPTCYGLPIEILIHVFSYVDKVTFVVSANENTIPDPEKLCDDLQHSFHLIKTSFLSRGFAKN</sequence>
<evidence type="ECO:0000313" key="2">
    <source>
        <dbReference type="EMBL" id="PWA82124.1"/>
    </source>
</evidence>
<organism evidence="2 3">
    <name type="scientific">Artemisia annua</name>
    <name type="common">Sweet wormwood</name>
    <dbReference type="NCBI Taxonomy" id="35608"/>
    <lineage>
        <taxon>Eukaryota</taxon>
        <taxon>Viridiplantae</taxon>
        <taxon>Streptophyta</taxon>
        <taxon>Embryophyta</taxon>
        <taxon>Tracheophyta</taxon>
        <taxon>Spermatophyta</taxon>
        <taxon>Magnoliopsida</taxon>
        <taxon>eudicotyledons</taxon>
        <taxon>Gunneridae</taxon>
        <taxon>Pentapetalae</taxon>
        <taxon>asterids</taxon>
        <taxon>campanulids</taxon>
        <taxon>Asterales</taxon>
        <taxon>Asteraceae</taxon>
        <taxon>Asteroideae</taxon>
        <taxon>Anthemideae</taxon>
        <taxon>Artemisiinae</taxon>
        <taxon>Artemisia</taxon>
    </lineage>
</organism>
<dbReference type="InterPro" id="IPR045034">
    <property type="entry name" value="O-acyltransferase_WSD1-like"/>
</dbReference>
<dbReference type="AlphaFoldDB" id="A0A2U1P8Q2"/>
<feature type="domain" description="O-acyltransferase WSD1 C-terminal" evidence="1">
    <location>
        <begin position="3"/>
        <end position="132"/>
    </location>
</feature>
<dbReference type="OrthoDB" id="619536at2759"/>
<dbReference type="PANTHER" id="PTHR31650">
    <property type="entry name" value="O-ACYLTRANSFERASE (WSD1-LIKE) FAMILY PROTEIN"/>
    <property type="match status" value="1"/>
</dbReference>
<reference evidence="2 3" key="1">
    <citation type="journal article" date="2018" name="Mol. Plant">
        <title>The genome of Artemisia annua provides insight into the evolution of Asteraceae family and artemisinin biosynthesis.</title>
        <authorList>
            <person name="Shen Q."/>
            <person name="Zhang L."/>
            <person name="Liao Z."/>
            <person name="Wang S."/>
            <person name="Yan T."/>
            <person name="Shi P."/>
            <person name="Liu M."/>
            <person name="Fu X."/>
            <person name="Pan Q."/>
            <person name="Wang Y."/>
            <person name="Lv Z."/>
            <person name="Lu X."/>
            <person name="Zhang F."/>
            <person name="Jiang W."/>
            <person name="Ma Y."/>
            <person name="Chen M."/>
            <person name="Hao X."/>
            <person name="Li L."/>
            <person name="Tang Y."/>
            <person name="Lv G."/>
            <person name="Zhou Y."/>
            <person name="Sun X."/>
            <person name="Brodelius P.E."/>
            <person name="Rose J.K.C."/>
            <person name="Tang K."/>
        </authorList>
    </citation>
    <scope>NUCLEOTIDE SEQUENCE [LARGE SCALE GENOMIC DNA]</scope>
    <source>
        <strain evidence="3">cv. Huhao1</strain>
        <tissue evidence="2">Leaf</tissue>
    </source>
</reference>
<comment type="caution">
    <text evidence="2">The sequence shown here is derived from an EMBL/GenBank/DDBJ whole genome shotgun (WGS) entry which is preliminary data.</text>
</comment>
<protein>
    <submittedName>
        <fullName evidence="2">O-acyltransferase, WSD1 domain-containing protein</fullName>
    </submittedName>
</protein>
<name>A0A2U1P8Q2_ARTAN</name>
<evidence type="ECO:0000259" key="1">
    <source>
        <dbReference type="Pfam" id="PF06974"/>
    </source>
</evidence>
<dbReference type="InterPro" id="IPR009721">
    <property type="entry name" value="O-acyltransferase_WSD1_C"/>
</dbReference>
<keyword evidence="2" id="KW-0808">Transferase</keyword>
<dbReference type="GO" id="GO:0005886">
    <property type="term" value="C:plasma membrane"/>
    <property type="evidence" value="ECO:0007669"/>
    <property type="project" value="TreeGrafter"/>
</dbReference>
<evidence type="ECO:0000313" key="3">
    <source>
        <dbReference type="Proteomes" id="UP000245207"/>
    </source>
</evidence>
<dbReference type="GO" id="GO:0008374">
    <property type="term" value="F:O-acyltransferase activity"/>
    <property type="evidence" value="ECO:0007669"/>
    <property type="project" value="InterPro"/>
</dbReference>
<gene>
    <name evidence="2" type="ORF">CTI12_AA177490</name>
</gene>
<accession>A0A2U1P8Q2</accession>
<dbReference type="Proteomes" id="UP000245207">
    <property type="component" value="Unassembled WGS sequence"/>
</dbReference>